<evidence type="ECO:0000313" key="1">
    <source>
        <dbReference type="EMBL" id="MDQ0228837.1"/>
    </source>
</evidence>
<gene>
    <name evidence="1" type="ORF">J2S19_000087</name>
</gene>
<evidence type="ECO:0000313" key="2">
    <source>
        <dbReference type="Proteomes" id="UP001234495"/>
    </source>
</evidence>
<proteinExistence type="predicted"/>
<comment type="caution">
    <text evidence="1">The sequence shown here is derived from an EMBL/GenBank/DDBJ whole genome shotgun (WGS) entry which is preliminary data.</text>
</comment>
<organism evidence="1 2">
    <name type="scientific">Metabacillus malikii</name>
    <dbReference type="NCBI Taxonomy" id="1504265"/>
    <lineage>
        <taxon>Bacteria</taxon>
        <taxon>Bacillati</taxon>
        <taxon>Bacillota</taxon>
        <taxon>Bacilli</taxon>
        <taxon>Bacillales</taxon>
        <taxon>Bacillaceae</taxon>
        <taxon>Metabacillus</taxon>
    </lineage>
</organism>
<keyword evidence="2" id="KW-1185">Reference proteome</keyword>
<name>A0ABT9Z9C2_9BACI</name>
<dbReference type="RefSeq" id="WP_307335567.1">
    <property type="nucleotide sequence ID" value="NZ_JAUSUD010000001.1"/>
</dbReference>
<dbReference type="Proteomes" id="UP001234495">
    <property type="component" value="Unassembled WGS sequence"/>
</dbReference>
<sequence>MYRLQLSGQVIIMVKSRSLSDHEFHDAYEYVKKLGNELLHLKREDCLIIQDSNQHSIVLKRLNTDTFTIKVLHKINGHKVYQI</sequence>
<accession>A0ABT9Z9C2</accession>
<dbReference type="EMBL" id="JAUSUD010000001">
    <property type="protein sequence ID" value="MDQ0228837.1"/>
    <property type="molecule type" value="Genomic_DNA"/>
</dbReference>
<reference evidence="1 2" key="1">
    <citation type="submission" date="2023-07" db="EMBL/GenBank/DDBJ databases">
        <title>Genomic Encyclopedia of Type Strains, Phase IV (KMG-IV): sequencing the most valuable type-strain genomes for metagenomic binning, comparative biology and taxonomic classification.</title>
        <authorList>
            <person name="Goeker M."/>
        </authorList>
    </citation>
    <scope>NUCLEOTIDE SEQUENCE [LARGE SCALE GENOMIC DNA]</scope>
    <source>
        <strain evidence="1 2">DSM 29005</strain>
    </source>
</reference>
<protein>
    <submittedName>
        <fullName evidence="1">Uncharacterized protein</fullName>
    </submittedName>
</protein>